<organism evidence="5 6">
    <name type="scientific">Aeromonas cavernicola</name>
    <dbReference type="NCBI Taxonomy" id="1006623"/>
    <lineage>
        <taxon>Bacteria</taxon>
        <taxon>Pseudomonadati</taxon>
        <taxon>Pseudomonadota</taxon>
        <taxon>Gammaproteobacteria</taxon>
        <taxon>Aeromonadales</taxon>
        <taxon>Aeromonadaceae</taxon>
        <taxon>Aeromonas</taxon>
    </lineage>
</organism>
<proteinExistence type="inferred from homology"/>
<dbReference type="InterPro" id="IPR001638">
    <property type="entry name" value="Solute-binding_3/MltF_N"/>
</dbReference>
<name>A0A2H9U668_9GAMM</name>
<evidence type="ECO:0000256" key="1">
    <source>
        <dbReference type="ARBA" id="ARBA00010333"/>
    </source>
</evidence>
<keyword evidence="2 3" id="KW-0732">Signal</keyword>
<keyword evidence="6" id="KW-1185">Reference proteome</keyword>
<dbReference type="AlphaFoldDB" id="A0A2H9U668"/>
<feature type="signal peptide" evidence="3">
    <location>
        <begin position="1"/>
        <end position="19"/>
    </location>
</feature>
<evidence type="ECO:0000313" key="5">
    <source>
        <dbReference type="EMBL" id="PJG59501.1"/>
    </source>
</evidence>
<dbReference type="RefSeq" id="WP_100293445.1">
    <property type="nucleotide sequence ID" value="NZ_PGGC01000060.1"/>
</dbReference>
<dbReference type="Pfam" id="PF00497">
    <property type="entry name" value="SBP_bac_3"/>
    <property type="match status" value="1"/>
</dbReference>
<reference evidence="5 6" key="1">
    <citation type="submission" date="2017-11" db="EMBL/GenBank/DDBJ databases">
        <title>Draft genome sequence of environmental isolate Aeromonas cavernicola sp. nov. MDC 2508.</title>
        <authorList>
            <person name="Colston S.M."/>
            <person name="Navarro A."/>
            <person name="Martinez-Murcia A.J."/>
            <person name="Graf J."/>
        </authorList>
    </citation>
    <scope>NUCLEOTIDE SEQUENCE [LARGE SCALE GENOMIC DNA]</scope>
    <source>
        <strain evidence="5 6">MDC 2508</strain>
    </source>
</reference>
<dbReference type="PANTHER" id="PTHR35936:SF25">
    <property type="entry name" value="ABC TRANSPORTER SUBSTRATE-BINDING PROTEIN"/>
    <property type="match status" value="1"/>
</dbReference>
<gene>
    <name evidence="5" type="ORF">CUC53_06755</name>
</gene>
<dbReference type="OrthoDB" id="7304968at2"/>
<accession>A0A2H9U668</accession>
<dbReference type="Gene3D" id="3.40.190.10">
    <property type="entry name" value="Periplasmic binding protein-like II"/>
    <property type="match status" value="2"/>
</dbReference>
<evidence type="ECO:0000256" key="3">
    <source>
        <dbReference type="SAM" id="SignalP"/>
    </source>
</evidence>
<feature type="chain" id="PRO_5014110915" evidence="3">
    <location>
        <begin position="20"/>
        <end position="258"/>
    </location>
</feature>
<sequence>MKRLFCGLLFVLSVPHAISGSLCPVPLQIGFDNWPPYHYYRADSRQPVQGVAVETLNAVLAKLGCHAHYVELPWRRVLHEIELGKLDVAMEVSFNNDRARYARFSESYNPGMTTLWTRKEYPNGKKELASWLASGNILGVTKDYVYADDVIALLSRYAEQVSVVNSDRQNYGKLMLGRIDGFLGDMLATSWGVMNEGLSGQIVPHKMVIYELPTHFLFSKRHFSLEFMRQFDHALATFKTTPEYQRIWQRYSLTKVNG</sequence>
<comment type="caution">
    <text evidence="5">The sequence shown here is derived from an EMBL/GenBank/DDBJ whole genome shotgun (WGS) entry which is preliminary data.</text>
</comment>
<protein>
    <submittedName>
        <fullName evidence="5">Amino acid ABC transporter substrate-binding protein</fullName>
    </submittedName>
</protein>
<evidence type="ECO:0000313" key="6">
    <source>
        <dbReference type="Proteomes" id="UP000235861"/>
    </source>
</evidence>
<evidence type="ECO:0000259" key="4">
    <source>
        <dbReference type="Pfam" id="PF00497"/>
    </source>
</evidence>
<dbReference type="EMBL" id="PGGC01000060">
    <property type="protein sequence ID" value="PJG59501.1"/>
    <property type="molecule type" value="Genomic_DNA"/>
</dbReference>
<comment type="similarity">
    <text evidence="1">Belongs to the bacterial solute-binding protein 3 family.</text>
</comment>
<dbReference type="SUPFAM" id="SSF53850">
    <property type="entry name" value="Periplasmic binding protein-like II"/>
    <property type="match status" value="1"/>
</dbReference>
<dbReference type="PANTHER" id="PTHR35936">
    <property type="entry name" value="MEMBRANE-BOUND LYTIC MUREIN TRANSGLYCOSYLASE F"/>
    <property type="match status" value="1"/>
</dbReference>
<evidence type="ECO:0000256" key="2">
    <source>
        <dbReference type="ARBA" id="ARBA00022729"/>
    </source>
</evidence>
<dbReference type="Proteomes" id="UP000235861">
    <property type="component" value="Unassembled WGS sequence"/>
</dbReference>
<feature type="domain" description="Solute-binding protein family 3/N-terminal" evidence="4">
    <location>
        <begin position="27"/>
        <end position="251"/>
    </location>
</feature>